<dbReference type="PROSITE" id="PS00518">
    <property type="entry name" value="ZF_RING_1"/>
    <property type="match status" value="1"/>
</dbReference>
<accession>A0A6G1HA84</accession>
<dbReference type="GO" id="GO:0008270">
    <property type="term" value="F:zinc ion binding"/>
    <property type="evidence" value="ECO:0007669"/>
    <property type="project" value="UniProtKB-KW"/>
</dbReference>
<evidence type="ECO:0000313" key="5">
    <source>
        <dbReference type="EMBL" id="KAF1989974.1"/>
    </source>
</evidence>
<evidence type="ECO:0000256" key="4">
    <source>
        <dbReference type="SAM" id="MobiDB-lite"/>
    </source>
</evidence>
<dbReference type="PANTHER" id="PTHR28042:SF1">
    <property type="entry name" value="E3 UBIQUITIN-PROTEIN LIGASE COMPLEX SLX5-SLX8 SUBUNIT SLX5"/>
    <property type="match status" value="1"/>
</dbReference>
<keyword evidence="2" id="KW-0863">Zinc-finger</keyword>
<sequence length="400" mass="44154">MADDVLPPWRTQAQRRKRTHSQMEASDRDSSPLFLPSSPSTDDFASASSTPSAFASQSSETPRRRPGDGFDFRRPVTTAQEGNNVIDLTSDTDESTLAPTPRHASPQIHIPAGQSATSRPPRQIPAARPPRFPRGQNIMNYTREVIEIPDDNAEQEGADVLIQDSPEVQIIRTRQLPVPHGLATRLSGQRPPPRVAENDDVIFVRSNQTNNNRPNRLRPTGPSANIFESVTATVRDRMEAMGLFAMGTLAQEERADNRATIDFAIAGSDPIQMDYDVLGFDFNPPLWTPAAQPPHYDAPPAVPEGFTRSATENDEIVCPNCDSELCTGKTETKKSTWISRTCGHIYCGQCVKYRSKAKQKEKSGSNEQIDGQMSKPFKICVVDGCDARVSSRSSMMQLFL</sequence>
<evidence type="ECO:0008006" key="7">
    <source>
        <dbReference type="Google" id="ProtNLM"/>
    </source>
</evidence>
<name>A0A6G1HA84_9PEZI</name>
<dbReference type="AlphaFoldDB" id="A0A6G1HA84"/>
<dbReference type="PANTHER" id="PTHR28042">
    <property type="entry name" value="E3 UBIQUITIN-PROTEIN LIGASE COMPLEX SLX5-SLX8 SUBUNIT SLX5"/>
    <property type="match status" value="1"/>
</dbReference>
<feature type="compositionally biased region" description="Polar residues" evidence="4">
    <location>
        <begin position="77"/>
        <end position="89"/>
    </location>
</feature>
<dbReference type="InterPro" id="IPR038886">
    <property type="entry name" value="E3_SLX5/Rfp1"/>
</dbReference>
<organism evidence="5 6">
    <name type="scientific">Aulographum hederae CBS 113979</name>
    <dbReference type="NCBI Taxonomy" id="1176131"/>
    <lineage>
        <taxon>Eukaryota</taxon>
        <taxon>Fungi</taxon>
        <taxon>Dikarya</taxon>
        <taxon>Ascomycota</taxon>
        <taxon>Pezizomycotina</taxon>
        <taxon>Dothideomycetes</taxon>
        <taxon>Pleosporomycetidae</taxon>
        <taxon>Aulographales</taxon>
        <taxon>Aulographaceae</taxon>
    </lineage>
</organism>
<dbReference type="OrthoDB" id="2398441at2759"/>
<feature type="compositionally biased region" description="Low complexity" evidence="4">
    <location>
        <begin position="31"/>
        <end position="59"/>
    </location>
</feature>
<evidence type="ECO:0000256" key="1">
    <source>
        <dbReference type="ARBA" id="ARBA00022723"/>
    </source>
</evidence>
<dbReference type="Proteomes" id="UP000800041">
    <property type="component" value="Unassembled WGS sequence"/>
</dbReference>
<feature type="compositionally biased region" description="Basic and acidic residues" evidence="4">
    <location>
        <begin position="61"/>
        <end position="74"/>
    </location>
</feature>
<keyword evidence="6" id="KW-1185">Reference proteome</keyword>
<protein>
    <recommendedName>
        <fullName evidence="7">RING-type domain-containing protein</fullName>
    </recommendedName>
</protein>
<evidence type="ECO:0000313" key="6">
    <source>
        <dbReference type="Proteomes" id="UP000800041"/>
    </source>
</evidence>
<gene>
    <name evidence="5" type="ORF">K402DRAFT_418077</name>
</gene>
<evidence type="ECO:0000256" key="2">
    <source>
        <dbReference type="ARBA" id="ARBA00022771"/>
    </source>
</evidence>
<evidence type="ECO:0000256" key="3">
    <source>
        <dbReference type="ARBA" id="ARBA00022833"/>
    </source>
</evidence>
<dbReference type="GO" id="GO:0033768">
    <property type="term" value="C:SUMO-targeted ubiquitin ligase complex"/>
    <property type="evidence" value="ECO:0007669"/>
    <property type="project" value="TreeGrafter"/>
</dbReference>
<keyword evidence="1" id="KW-0479">Metal-binding</keyword>
<dbReference type="InterPro" id="IPR017907">
    <property type="entry name" value="Znf_RING_CS"/>
</dbReference>
<dbReference type="EMBL" id="ML977143">
    <property type="protein sequence ID" value="KAF1989974.1"/>
    <property type="molecule type" value="Genomic_DNA"/>
</dbReference>
<proteinExistence type="predicted"/>
<dbReference type="GO" id="GO:0004842">
    <property type="term" value="F:ubiquitin-protein transferase activity"/>
    <property type="evidence" value="ECO:0007669"/>
    <property type="project" value="TreeGrafter"/>
</dbReference>
<feature type="region of interest" description="Disordered" evidence="4">
    <location>
        <begin position="1"/>
        <end position="135"/>
    </location>
</feature>
<reference evidence="5" key="1">
    <citation type="journal article" date="2020" name="Stud. Mycol.">
        <title>101 Dothideomycetes genomes: a test case for predicting lifestyles and emergence of pathogens.</title>
        <authorList>
            <person name="Haridas S."/>
            <person name="Albert R."/>
            <person name="Binder M."/>
            <person name="Bloem J."/>
            <person name="Labutti K."/>
            <person name="Salamov A."/>
            <person name="Andreopoulos B."/>
            <person name="Baker S."/>
            <person name="Barry K."/>
            <person name="Bills G."/>
            <person name="Bluhm B."/>
            <person name="Cannon C."/>
            <person name="Castanera R."/>
            <person name="Culley D."/>
            <person name="Daum C."/>
            <person name="Ezra D."/>
            <person name="Gonzalez J."/>
            <person name="Henrissat B."/>
            <person name="Kuo A."/>
            <person name="Liang C."/>
            <person name="Lipzen A."/>
            <person name="Lutzoni F."/>
            <person name="Magnuson J."/>
            <person name="Mondo S."/>
            <person name="Nolan M."/>
            <person name="Ohm R."/>
            <person name="Pangilinan J."/>
            <person name="Park H.-J."/>
            <person name="Ramirez L."/>
            <person name="Alfaro M."/>
            <person name="Sun H."/>
            <person name="Tritt A."/>
            <person name="Yoshinaga Y."/>
            <person name="Zwiers L.-H."/>
            <person name="Turgeon B."/>
            <person name="Goodwin S."/>
            <person name="Spatafora J."/>
            <person name="Crous P."/>
            <person name="Grigoriev I."/>
        </authorList>
    </citation>
    <scope>NUCLEOTIDE SEQUENCE</scope>
    <source>
        <strain evidence="5">CBS 113979</strain>
    </source>
</reference>
<keyword evidence="3" id="KW-0862">Zinc</keyword>